<dbReference type="InterPro" id="IPR012349">
    <property type="entry name" value="Split_barrel_FMN-bd"/>
</dbReference>
<dbReference type="EMBL" id="CP125947">
    <property type="protein sequence ID" value="WHS67977.1"/>
    <property type="molecule type" value="Genomic_DNA"/>
</dbReference>
<dbReference type="Proteomes" id="UP001240697">
    <property type="component" value="Chromosome"/>
</dbReference>
<dbReference type="PANTHER" id="PTHR35802">
    <property type="entry name" value="PROTEASE SYNTHASE AND SPORULATION PROTEIN PAI 2"/>
    <property type="match status" value="1"/>
</dbReference>
<dbReference type="InterPro" id="IPR007396">
    <property type="entry name" value="TR_PAI2-type"/>
</dbReference>
<gene>
    <name evidence="1" type="ORF">QMY55_16275</name>
</gene>
<evidence type="ECO:0000313" key="2">
    <source>
        <dbReference type="Proteomes" id="UP001240697"/>
    </source>
</evidence>
<dbReference type="SUPFAM" id="SSF50475">
    <property type="entry name" value="FMN-binding split barrel"/>
    <property type="match status" value="1"/>
</dbReference>
<sequence>MYNPAHFAVTDEARLHALIHQHPLGCLVMHGPHGLDANHLPFELLQADDGSLSLQAHVDRANPLWQQLANGDPVMVIFKAADGYISPNWYPSKHQTHEQVPTWNYQVVHVHGKIRIRDDEKFLRGVLGRLTRTHETRVAALPGNDFKPWKMSDAPAAYLQKLLGVIVGLEIEVLRLEGKFKLSQNKESSDRVALVQTLSALGQADMAQAIEKPL</sequence>
<reference evidence="1 2" key="1">
    <citation type="submission" date="2023-05" db="EMBL/GenBank/DDBJ databases">
        <authorList>
            <person name="Yin Y."/>
            <person name="Lu Z."/>
        </authorList>
    </citation>
    <scope>NUCLEOTIDE SEQUENCE [LARGE SCALE GENOMIC DNA]</scope>
    <source>
        <strain evidence="1 2">ZM22</strain>
    </source>
</reference>
<dbReference type="Pfam" id="PF04299">
    <property type="entry name" value="FMN_bind_2"/>
    <property type="match status" value="1"/>
</dbReference>
<accession>A0ABY8SY32</accession>
<dbReference type="RefSeq" id="WP_283488989.1">
    <property type="nucleotide sequence ID" value="NZ_CP125947.1"/>
</dbReference>
<organism evidence="1 2">
    <name type="scientific">Comamonas resistens</name>
    <dbReference type="NCBI Taxonomy" id="3046670"/>
    <lineage>
        <taxon>Bacteria</taxon>
        <taxon>Pseudomonadati</taxon>
        <taxon>Pseudomonadota</taxon>
        <taxon>Betaproteobacteria</taxon>
        <taxon>Burkholderiales</taxon>
        <taxon>Comamonadaceae</taxon>
        <taxon>Comamonas</taxon>
    </lineage>
</organism>
<dbReference type="Gene3D" id="2.30.110.10">
    <property type="entry name" value="Electron Transport, Fmn-binding Protein, Chain A"/>
    <property type="match status" value="1"/>
</dbReference>
<name>A0ABY8SY32_9BURK</name>
<dbReference type="PIRSF" id="PIRSF010372">
    <property type="entry name" value="PaiB"/>
    <property type="match status" value="1"/>
</dbReference>
<evidence type="ECO:0000313" key="1">
    <source>
        <dbReference type="EMBL" id="WHS67977.1"/>
    </source>
</evidence>
<proteinExistence type="predicted"/>
<keyword evidence="2" id="KW-1185">Reference proteome</keyword>
<protein>
    <submittedName>
        <fullName evidence="1">FMN-binding negative transcriptional regulator</fullName>
    </submittedName>
</protein>
<dbReference type="PANTHER" id="PTHR35802:SF1">
    <property type="entry name" value="PROTEASE SYNTHASE AND SPORULATION PROTEIN PAI 2"/>
    <property type="match status" value="1"/>
</dbReference>